<dbReference type="InParanoid" id="C7PX09"/>
<keyword evidence="3" id="KW-1185">Reference proteome</keyword>
<reference evidence="2 3" key="1">
    <citation type="journal article" date="2009" name="Stand. Genomic Sci.">
        <title>Complete genome sequence of Catenulispora acidiphila type strain (ID 139908).</title>
        <authorList>
            <person name="Copeland A."/>
            <person name="Lapidus A."/>
            <person name="Glavina Del Rio T."/>
            <person name="Nolan M."/>
            <person name="Lucas S."/>
            <person name="Chen F."/>
            <person name="Tice H."/>
            <person name="Cheng J.F."/>
            <person name="Bruce D."/>
            <person name="Goodwin L."/>
            <person name="Pitluck S."/>
            <person name="Mikhailova N."/>
            <person name="Pati A."/>
            <person name="Ivanova N."/>
            <person name="Mavromatis K."/>
            <person name="Chen A."/>
            <person name="Palaniappan K."/>
            <person name="Chain P."/>
            <person name="Land M."/>
            <person name="Hauser L."/>
            <person name="Chang Y.J."/>
            <person name="Jeffries C.D."/>
            <person name="Chertkov O."/>
            <person name="Brettin T."/>
            <person name="Detter J.C."/>
            <person name="Han C."/>
            <person name="Ali Z."/>
            <person name="Tindall B.J."/>
            <person name="Goker M."/>
            <person name="Bristow J."/>
            <person name="Eisen J.A."/>
            <person name="Markowitz V."/>
            <person name="Hugenholtz P."/>
            <person name="Kyrpides N.C."/>
            <person name="Klenk H.P."/>
        </authorList>
    </citation>
    <scope>NUCLEOTIDE SEQUENCE [LARGE SCALE GENOMIC DNA]</scope>
    <source>
        <strain evidence="3">DSM 44928 / JCM 14897 / NBRC 102108 / NRRL B-24433 / ID139908</strain>
    </source>
</reference>
<protein>
    <recommendedName>
        <fullName evidence="1">Putative restriction endonuclease domain-containing protein</fullName>
    </recommendedName>
</protein>
<evidence type="ECO:0000313" key="3">
    <source>
        <dbReference type="Proteomes" id="UP000000851"/>
    </source>
</evidence>
<sequence>MFFLRTVLRSSAPEGWRVTHEMTVWLDDRNRPEPDVLVVAASAMRPDMSETFYRPEDIALAIEIVSPESVERDHEVKSPKYARAGIKNLWLVERDGEGMIAYVYVLDPLTGDYSLVGTFGERLKVSVPFDIDIDFTRLDEYD</sequence>
<dbReference type="PANTHER" id="PTHR35400:SF3">
    <property type="entry name" value="SLL1072 PROTEIN"/>
    <property type="match status" value="1"/>
</dbReference>
<name>C7PX09_CATAD</name>
<dbReference type="EMBL" id="CP001700">
    <property type="protein sequence ID" value="ACU77266.1"/>
    <property type="molecule type" value="Genomic_DNA"/>
</dbReference>
<dbReference type="InterPro" id="IPR008538">
    <property type="entry name" value="Uma2"/>
</dbReference>
<dbReference type="Pfam" id="PF05685">
    <property type="entry name" value="Uma2"/>
    <property type="match status" value="1"/>
</dbReference>
<dbReference type="SUPFAM" id="SSF52980">
    <property type="entry name" value="Restriction endonuclease-like"/>
    <property type="match status" value="1"/>
</dbReference>
<dbReference type="AlphaFoldDB" id="C7PX09"/>
<dbReference type="InterPro" id="IPR012296">
    <property type="entry name" value="Nuclease_put_TT1808"/>
</dbReference>
<organism evidence="2 3">
    <name type="scientific">Catenulispora acidiphila (strain DSM 44928 / JCM 14897 / NBRC 102108 / NRRL B-24433 / ID139908)</name>
    <dbReference type="NCBI Taxonomy" id="479433"/>
    <lineage>
        <taxon>Bacteria</taxon>
        <taxon>Bacillati</taxon>
        <taxon>Actinomycetota</taxon>
        <taxon>Actinomycetes</taxon>
        <taxon>Catenulisporales</taxon>
        <taxon>Catenulisporaceae</taxon>
        <taxon>Catenulispora</taxon>
    </lineage>
</organism>
<dbReference type="PANTHER" id="PTHR35400">
    <property type="entry name" value="SLR1083 PROTEIN"/>
    <property type="match status" value="1"/>
</dbReference>
<accession>C7PX09</accession>
<dbReference type="CDD" id="cd06260">
    <property type="entry name" value="DUF820-like"/>
    <property type="match status" value="1"/>
</dbReference>
<dbReference type="InterPro" id="IPR011335">
    <property type="entry name" value="Restrct_endonuc-II-like"/>
</dbReference>
<dbReference type="KEGG" id="cai:Caci_8443"/>
<dbReference type="eggNOG" id="COG4636">
    <property type="taxonomic scope" value="Bacteria"/>
</dbReference>
<dbReference type="Proteomes" id="UP000000851">
    <property type="component" value="Chromosome"/>
</dbReference>
<evidence type="ECO:0000313" key="2">
    <source>
        <dbReference type="EMBL" id="ACU77266.1"/>
    </source>
</evidence>
<evidence type="ECO:0000259" key="1">
    <source>
        <dbReference type="Pfam" id="PF05685"/>
    </source>
</evidence>
<gene>
    <name evidence="2" type="ordered locus">Caci_8443</name>
</gene>
<feature type="domain" description="Putative restriction endonuclease" evidence="1">
    <location>
        <begin position="8"/>
        <end position="128"/>
    </location>
</feature>
<dbReference type="STRING" id="479433.Caci_8443"/>
<dbReference type="HOGENOM" id="CLU_076312_4_0_11"/>
<proteinExistence type="predicted"/>
<dbReference type="Gene3D" id="3.90.1570.10">
    <property type="entry name" value="tt1808, chain A"/>
    <property type="match status" value="1"/>
</dbReference>